<feature type="non-terminal residue" evidence="7">
    <location>
        <position position="1"/>
    </location>
</feature>
<sequence>SFIKMPNMNIVLSIIDFLKNEAKKEKNADTKESLEVAVQCLQTAYDIDIDSPSSQPNLPFSLEEIFACVLAPKEENSDVNDENKRKLLLKAECLKNMGNTLMRSNMYSEAAKYYSQAIEIDSNNAVYYCNRAAAYSKLNNFHSAIQDCEKAVQLDPMYAKAYGRMGLAYNSLDENDLAIEAFKKALELEPDNDSYQSNMKIALDKKQKIPSSTAQPNLPGLGSVDWQTLFSNPAFRNMASSIMQDPNIINALSAGMNSCIHQAAPANNDGNSETAPSSSSSSTAPDFSPSIDTLIEAGQYLAAQMQAANPDLVEQFRQNTFRNPSNRDGDDKDSPK</sequence>
<evidence type="ECO:0000313" key="8">
    <source>
        <dbReference type="Proteomes" id="UP001054837"/>
    </source>
</evidence>
<dbReference type="GO" id="GO:0016020">
    <property type="term" value="C:membrane"/>
    <property type="evidence" value="ECO:0007669"/>
    <property type="project" value="TreeGrafter"/>
</dbReference>
<dbReference type="Pfam" id="PF16546">
    <property type="entry name" value="SGTA_dimer"/>
    <property type="match status" value="1"/>
</dbReference>
<keyword evidence="2" id="KW-0677">Repeat</keyword>
<evidence type="ECO:0000313" key="7">
    <source>
        <dbReference type="EMBL" id="GIX98664.1"/>
    </source>
</evidence>
<feature type="repeat" description="TPR" evidence="4">
    <location>
        <begin position="125"/>
        <end position="158"/>
    </location>
</feature>
<feature type="repeat" description="TPR" evidence="4">
    <location>
        <begin position="91"/>
        <end position="124"/>
    </location>
</feature>
<dbReference type="Proteomes" id="UP001054837">
    <property type="component" value="Unassembled WGS sequence"/>
</dbReference>
<comment type="caution">
    <text evidence="7">The sequence shown here is derived from an EMBL/GenBank/DDBJ whole genome shotgun (WGS) entry which is preliminary data.</text>
</comment>
<dbReference type="Gene3D" id="1.20.5.420">
    <property type="entry name" value="Immunoglobulin FC, subunit C"/>
    <property type="match status" value="1"/>
</dbReference>
<feature type="compositionally biased region" description="Low complexity" evidence="5">
    <location>
        <begin position="272"/>
        <end position="290"/>
    </location>
</feature>
<accession>A0AAV4PNI2</accession>
<dbReference type="AlphaFoldDB" id="A0AAV4PNI2"/>
<dbReference type="InterPro" id="IPR032374">
    <property type="entry name" value="SGTA_dimer"/>
</dbReference>
<dbReference type="Pfam" id="PF00515">
    <property type="entry name" value="TPR_1"/>
    <property type="match status" value="3"/>
</dbReference>
<dbReference type="EMBL" id="BPLQ01003206">
    <property type="protein sequence ID" value="GIX98664.1"/>
    <property type="molecule type" value="Genomic_DNA"/>
</dbReference>
<evidence type="ECO:0000256" key="3">
    <source>
        <dbReference type="ARBA" id="ARBA00022803"/>
    </source>
</evidence>
<organism evidence="7 8">
    <name type="scientific">Caerostris darwini</name>
    <dbReference type="NCBI Taxonomy" id="1538125"/>
    <lineage>
        <taxon>Eukaryota</taxon>
        <taxon>Metazoa</taxon>
        <taxon>Ecdysozoa</taxon>
        <taxon>Arthropoda</taxon>
        <taxon>Chelicerata</taxon>
        <taxon>Arachnida</taxon>
        <taxon>Araneae</taxon>
        <taxon>Araneomorphae</taxon>
        <taxon>Entelegynae</taxon>
        <taxon>Araneoidea</taxon>
        <taxon>Araneidae</taxon>
        <taxon>Caerostris</taxon>
    </lineage>
</organism>
<dbReference type="GO" id="GO:0006620">
    <property type="term" value="P:post-translational protein targeting to endoplasmic reticulum membrane"/>
    <property type="evidence" value="ECO:0007669"/>
    <property type="project" value="TreeGrafter"/>
</dbReference>
<feature type="repeat" description="TPR" evidence="4">
    <location>
        <begin position="159"/>
        <end position="192"/>
    </location>
</feature>
<dbReference type="InterPro" id="IPR019734">
    <property type="entry name" value="TPR_rpt"/>
</dbReference>
<dbReference type="SMART" id="SM00028">
    <property type="entry name" value="TPR"/>
    <property type="match status" value="3"/>
</dbReference>
<dbReference type="PROSITE" id="PS50293">
    <property type="entry name" value="TPR_REGION"/>
    <property type="match status" value="1"/>
</dbReference>
<dbReference type="InterPro" id="IPR011990">
    <property type="entry name" value="TPR-like_helical_dom_sf"/>
</dbReference>
<dbReference type="GO" id="GO:0072380">
    <property type="term" value="C:TRC complex"/>
    <property type="evidence" value="ECO:0007669"/>
    <property type="project" value="TreeGrafter"/>
</dbReference>
<evidence type="ECO:0000259" key="6">
    <source>
        <dbReference type="Pfam" id="PF16546"/>
    </source>
</evidence>
<gene>
    <name evidence="7" type="primary">SGTB</name>
    <name evidence="7" type="ORF">CDAR_306071</name>
</gene>
<evidence type="ECO:0000256" key="5">
    <source>
        <dbReference type="SAM" id="MobiDB-lite"/>
    </source>
</evidence>
<name>A0AAV4PNI2_9ARAC</name>
<proteinExistence type="inferred from homology"/>
<dbReference type="PROSITE" id="PS50005">
    <property type="entry name" value="TPR"/>
    <property type="match status" value="3"/>
</dbReference>
<evidence type="ECO:0000256" key="1">
    <source>
        <dbReference type="ARBA" id="ARBA00008175"/>
    </source>
</evidence>
<feature type="compositionally biased region" description="Basic and acidic residues" evidence="5">
    <location>
        <begin position="325"/>
        <end position="336"/>
    </location>
</feature>
<dbReference type="Gene3D" id="1.25.40.10">
    <property type="entry name" value="Tetratricopeptide repeat domain"/>
    <property type="match status" value="1"/>
</dbReference>
<keyword evidence="3 4" id="KW-0802">TPR repeat</keyword>
<evidence type="ECO:0000256" key="4">
    <source>
        <dbReference type="PROSITE-ProRule" id="PRU00339"/>
    </source>
</evidence>
<dbReference type="PANTHER" id="PTHR45831:SF2">
    <property type="entry name" value="LD24721P"/>
    <property type="match status" value="1"/>
</dbReference>
<evidence type="ECO:0000256" key="2">
    <source>
        <dbReference type="ARBA" id="ARBA00022737"/>
    </source>
</evidence>
<protein>
    <submittedName>
        <fullName evidence="7">Small glutamine-rich tetratricopeptide repeat-containing protein beta</fullName>
    </submittedName>
</protein>
<reference evidence="7 8" key="1">
    <citation type="submission" date="2021-06" db="EMBL/GenBank/DDBJ databases">
        <title>Caerostris darwini draft genome.</title>
        <authorList>
            <person name="Kono N."/>
            <person name="Arakawa K."/>
        </authorList>
    </citation>
    <scope>NUCLEOTIDE SEQUENCE [LARGE SCALE GENOMIC DNA]</scope>
</reference>
<feature type="region of interest" description="Disordered" evidence="5">
    <location>
        <begin position="317"/>
        <end position="336"/>
    </location>
</feature>
<feature type="domain" description="SGTA homodimerisation" evidence="6">
    <location>
        <begin position="9"/>
        <end position="66"/>
    </location>
</feature>
<dbReference type="GO" id="GO:0060090">
    <property type="term" value="F:molecular adaptor activity"/>
    <property type="evidence" value="ECO:0007669"/>
    <property type="project" value="TreeGrafter"/>
</dbReference>
<feature type="region of interest" description="Disordered" evidence="5">
    <location>
        <begin position="263"/>
        <end position="290"/>
    </location>
</feature>
<dbReference type="InterPro" id="IPR047150">
    <property type="entry name" value="SGT"/>
</dbReference>
<dbReference type="PANTHER" id="PTHR45831">
    <property type="entry name" value="LD24721P"/>
    <property type="match status" value="1"/>
</dbReference>
<dbReference type="SUPFAM" id="SSF48452">
    <property type="entry name" value="TPR-like"/>
    <property type="match status" value="1"/>
</dbReference>
<keyword evidence="8" id="KW-1185">Reference proteome</keyword>
<comment type="similarity">
    <text evidence="1">Belongs to the SGT family.</text>
</comment>